<organism evidence="1 2">
    <name type="scientific">Streptomyces durocortorensis</name>
    <dbReference type="NCBI Taxonomy" id="2811104"/>
    <lineage>
        <taxon>Bacteria</taxon>
        <taxon>Bacillati</taxon>
        <taxon>Actinomycetota</taxon>
        <taxon>Actinomycetes</taxon>
        <taxon>Kitasatosporales</taxon>
        <taxon>Streptomycetaceae</taxon>
        <taxon>Streptomyces</taxon>
    </lineage>
</organism>
<gene>
    <name evidence="1" type="ORF">RI138_12435</name>
</gene>
<reference evidence="1 2" key="1">
    <citation type="submission" date="2023-09" db="EMBL/GenBank/DDBJ databases">
        <title>Genome completion map analysis of the actinomycetes C11-1.</title>
        <authorList>
            <person name="Qin P."/>
            <person name="Guan P."/>
        </authorList>
    </citation>
    <scope>NUCLEOTIDE SEQUENCE [LARGE SCALE GENOMIC DNA]</scope>
    <source>
        <strain evidence="1 2">C11-1</strain>
    </source>
</reference>
<accession>A0ABY9VUG8</accession>
<dbReference type="InterPro" id="IPR006311">
    <property type="entry name" value="TAT_signal"/>
</dbReference>
<evidence type="ECO:0000313" key="1">
    <source>
        <dbReference type="EMBL" id="WNF27579.1"/>
    </source>
</evidence>
<name>A0ABY9VUG8_9ACTN</name>
<proteinExistence type="predicted"/>
<dbReference type="Proteomes" id="UP001303236">
    <property type="component" value="Chromosome"/>
</dbReference>
<sequence length="52" mass="5512">MRRSPMKPSPDRRQVLGTARADLNSGAAPGACEALRRAGADKLVTHADDRPA</sequence>
<keyword evidence="2" id="KW-1185">Reference proteome</keyword>
<evidence type="ECO:0000313" key="2">
    <source>
        <dbReference type="Proteomes" id="UP001303236"/>
    </source>
</evidence>
<dbReference type="PROSITE" id="PS51318">
    <property type="entry name" value="TAT"/>
    <property type="match status" value="1"/>
</dbReference>
<dbReference type="EMBL" id="CP134500">
    <property type="protein sequence ID" value="WNF27579.1"/>
    <property type="molecule type" value="Genomic_DNA"/>
</dbReference>
<protein>
    <submittedName>
        <fullName evidence="1">Uncharacterized protein</fullName>
    </submittedName>
</protein>